<dbReference type="AlphaFoldDB" id="A0A9P9I7D8"/>
<dbReference type="Proteomes" id="UP000717696">
    <property type="component" value="Unassembled WGS sequence"/>
</dbReference>
<reference evidence="3" key="1">
    <citation type="journal article" date="2021" name="Nat. Commun.">
        <title>Genetic determinants of endophytism in the Arabidopsis root mycobiome.</title>
        <authorList>
            <person name="Mesny F."/>
            <person name="Miyauchi S."/>
            <person name="Thiergart T."/>
            <person name="Pickel B."/>
            <person name="Atanasova L."/>
            <person name="Karlsson M."/>
            <person name="Huettel B."/>
            <person name="Barry K.W."/>
            <person name="Haridas S."/>
            <person name="Chen C."/>
            <person name="Bauer D."/>
            <person name="Andreopoulos W."/>
            <person name="Pangilinan J."/>
            <person name="LaButti K."/>
            <person name="Riley R."/>
            <person name="Lipzen A."/>
            <person name="Clum A."/>
            <person name="Drula E."/>
            <person name="Henrissat B."/>
            <person name="Kohler A."/>
            <person name="Grigoriev I.V."/>
            <person name="Martin F.M."/>
            <person name="Hacquard S."/>
        </authorList>
    </citation>
    <scope>NUCLEOTIDE SEQUENCE</scope>
    <source>
        <strain evidence="3">MPI-CAGE-AT-0021</strain>
    </source>
</reference>
<organism evidence="3 4">
    <name type="scientific">Dactylonectria estremocensis</name>
    <dbReference type="NCBI Taxonomy" id="1079267"/>
    <lineage>
        <taxon>Eukaryota</taxon>
        <taxon>Fungi</taxon>
        <taxon>Dikarya</taxon>
        <taxon>Ascomycota</taxon>
        <taxon>Pezizomycotina</taxon>
        <taxon>Sordariomycetes</taxon>
        <taxon>Hypocreomycetidae</taxon>
        <taxon>Hypocreales</taxon>
        <taxon>Nectriaceae</taxon>
        <taxon>Dactylonectria</taxon>
    </lineage>
</organism>
<accession>A0A9P9I7D8</accession>
<keyword evidence="4" id="KW-1185">Reference proteome</keyword>
<feature type="chain" id="PRO_5040262410" description="Extracellular membrane protein CFEM domain-containing protein" evidence="2">
    <location>
        <begin position="23"/>
        <end position="184"/>
    </location>
</feature>
<evidence type="ECO:0000313" key="4">
    <source>
        <dbReference type="Proteomes" id="UP000717696"/>
    </source>
</evidence>
<keyword evidence="2" id="KW-0732">Signal</keyword>
<name>A0A9P9I7D8_9HYPO</name>
<proteinExistence type="predicted"/>
<dbReference type="EMBL" id="JAGMUU010000069">
    <property type="protein sequence ID" value="KAH7109742.1"/>
    <property type="molecule type" value="Genomic_DNA"/>
</dbReference>
<evidence type="ECO:0000256" key="2">
    <source>
        <dbReference type="SAM" id="SignalP"/>
    </source>
</evidence>
<evidence type="ECO:0008006" key="5">
    <source>
        <dbReference type="Google" id="ProtNLM"/>
    </source>
</evidence>
<evidence type="ECO:0000313" key="3">
    <source>
        <dbReference type="EMBL" id="KAH7109742.1"/>
    </source>
</evidence>
<evidence type="ECO:0000256" key="1">
    <source>
        <dbReference type="SAM" id="MobiDB-lite"/>
    </source>
</evidence>
<dbReference type="OrthoDB" id="5109970at2759"/>
<sequence length="184" mass="19240">MALATIFSALTFVLLEAALVSSQSTTAVGIWLEGADYCTALLSSDVADMFGSSAYSCIESVYTSFVAAQPSCEAAFDSVEDDAEQEQNKCDCEYFLGPYTSCIESACSGTQLAAFLTAKASSIPCSVPTTLPTTQPTTQSTEQATEQATEQPTTTETPPGNLGRNMKVPIIGLVVSAILGVMLL</sequence>
<feature type="signal peptide" evidence="2">
    <location>
        <begin position="1"/>
        <end position="22"/>
    </location>
</feature>
<feature type="compositionally biased region" description="Low complexity" evidence="1">
    <location>
        <begin position="129"/>
        <end position="159"/>
    </location>
</feature>
<protein>
    <recommendedName>
        <fullName evidence="5">Extracellular membrane protein CFEM domain-containing protein</fullName>
    </recommendedName>
</protein>
<feature type="region of interest" description="Disordered" evidence="1">
    <location>
        <begin position="129"/>
        <end position="163"/>
    </location>
</feature>
<comment type="caution">
    <text evidence="3">The sequence shown here is derived from an EMBL/GenBank/DDBJ whole genome shotgun (WGS) entry which is preliminary data.</text>
</comment>
<gene>
    <name evidence="3" type="ORF">B0J13DRAFT_534714</name>
</gene>